<sequence>MCSKYHPIPLIKPATRGYWKIVNTQMGKLSVLFFISFFTIGNAGSGSHSLWALATYISGETPFPEFTVVVMLDDVQVGYYDSNMKHFIYKGHNTSDKIHDDLAQDGGYVFGIIYQSMKERSFHLKHHLNLTEGVQVQQRMSGCEMLDNGEPALIMFKETFNGIFVDHAIYNSMTHFIYDSGTLLLGYYGIRQAYEKALFENVLLPICIKSLKRFLKREKNVVMRKVPPRLRLIKKEVSGGFQVSCLAFGFYPRHINLTLLRDGQPVAEQDLTGGEVLPGGDGTYQLRKSLEVSTEELKKRHNYTCTAFHLSLDNKLDVSWESGTERRLHLSTLSALLVMVLIVMLFGIFLCVKRRWRCTASSQFANFDAKVSEEMNKSSDSQTNKMTAHTIIIIVIAVLQMKDLNLSQQAYCSAPPALNDGSPLAVG</sequence>
<keyword evidence="3" id="KW-0472">Membrane</keyword>
<dbReference type="InterPro" id="IPR011162">
    <property type="entry name" value="MHC_I/II-like_Ag-recog"/>
</dbReference>
<keyword evidence="3" id="KW-1133">Transmembrane helix</keyword>
<dbReference type="InterPro" id="IPR007110">
    <property type="entry name" value="Ig-like_dom"/>
</dbReference>
<feature type="transmembrane region" description="Helical" evidence="3">
    <location>
        <begin position="333"/>
        <end position="352"/>
    </location>
</feature>
<dbReference type="SMART" id="SM00407">
    <property type="entry name" value="IGc1"/>
    <property type="match status" value="1"/>
</dbReference>
<dbReference type="PROSITE" id="PS00290">
    <property type="entry name" value="IG_MHC"/>
    <property type="match status" value="1"/>
</dbReference>
<organism evidence="5 6">
    <name type="scientific">Oncorhynchus mykiss</name>
    <name type="common">Rainbow trout</name>
    <name type="synonym">Salmo gairdneri</name>
    <dbReference type="NCBI Taxonomy" id="8022"/>
    <lineage>
        <taxon>Eukaryota</taxon>
        <taxon>Metazoa</taxon>
        <taxon>Chordata</taxon>
        <taxon>Craniata</taxon>
        <taxon>Vertebrata</taxon>
        <taxon>Euteleostomi</taxon>
        <taxon>Actinopterygii</taxon>
        <taxon>Neopterygii</taxon>
        <taxon>Teleostei</taxon>
        <taxon>Protacanthopterygii</taxon>
        <taxon>Salmoniformes</taxon>
        <taxon>Salmonidae</taxon>
        <taxon>Salmoninae</taxon>
        <taxon>Oncorhynchus</taxon>
    </lineage>
</organism>
<evidence type="ECO:0000259" key="4">
    <source>
        <dbReference type="PROSITE" id="PS50835"/>
    </source>
</evidence>
<dbReference type="InterPro" id="IPR013783">
    <property type="entry name" value="Ig-like_fold"/>
</dbReference>
<evidence type="ECO:0000256" key="3">
    <source>
        <dbReference type="SAM" id="Phobius"/>
    </source>
</evidence>
<reference evidence="5" key="2">
    <citation type="submission" date="2014-03" db="EMBL/GenBank/DDBJ databases">
        <authorList>
            <person name="Genoscope - CEA"/>
        </authorList>
    </citation>
    <scope>NUCLEOTIDE SEQUENCE</scope>
</reference>
<dbReference type="PANTHER" id="PTHR16675">
    <property type="entry name" value="MHC CLASS I-RELATED"/>
    <property type="match status" value="1"/>
</dbReference>
<dbReference type="InterPro" id="IPR003006">
    <property type="entry name" value="Ig/MHC_CS"/>
</dbReference>
<dbReference type="FunFam" id="3.30.500.10:FF:000007">
    <property type="entry name" value="Major histocompatibility complex class I LDA"/>
    <property type="match status" value="1"/>
</dbReference>
<evidence type="ECO:0000313" key="6">
    <source>
        <dbReference type="Proteomes" id="UP000193380"/>
    </source>
</evidence>
<evidence type="ECO:0000256" key="1">
    <source>
        <dbReference type="ARBA" id="ARBA00023180"/>
    </source>
</evidence>
<dbReference type="SUPFAM" id="SSF54452">
    <property type="entry name" value="MHC antigen-recognition domain"/>
    <property type="match status" value="1"/>
</dbReference>
<dbReference type="GO" id="GO:0006955">
    <property type="term" value="P:immune response"/>
    <property type="evidence" value="ECO:0007669"/>
    <property type="project" value="TreeGrafter"/>
</dbReference>
<evidence type="ECO:0000313" key="5">
    <source>
        <dbReference type="EMBL" id="CDQ90568.1"/>
    </source>
</evidence>
<dbReference type="EMBL" id="FR910690">
    <property type="protein sequence ID" value="CDQ90568.1"/>
    <property type="molecule type" value="Genomic_DNA"/>
</dbReference>
<protein>
    <recommendedName>
        <fullName evidence="4">Ig-like domain-containing protein</fullName>
    </recommendedName>
</protein>
<dbReference type="STRING" id="8022.A0A060YF39"/>
<dbReference type="PANTHER" id="PTHR16675:SF191">
    <property type="entry name" value="CLASS I HISTOCOMPATIBILITY ANTIGEN, F10 ALPHA CHAIN-LIKE-RELATED"/>
    <property type="match status" value="1"/>
</dbReference>
<dbReference type="GO" id="GO:0009897">
    <property type="term" value="C:external side of plasma membrane"/>
    <property type="evidence" value="ECO:0007669"/>
    <property type="project" value="TreeGrafter"/>
</dbReference>
<dbReference type="PROSITE" id="PS50835">
    <property type="entry name" value="IG_LIKE"/>
    <property type="match status" value="1"/>
</dbReference>
<dbReference type="InterPro" id="IPR003597">
    <property type="entry name" value="Ig_C1-set"/>
</dbReference>
<proteinExistence type="predicted"/>
<keyword evidence="3" id="KW-0812">Transmembrane</keyword>
<feature type="domain" description="Ig-like" evidence="4">
    <location>
        <begin position="228"/>
        <end position="319"/>
    </location>
</feature>
<dbReference type="InterPro" id="IPR050208">
    <property type="entry name" value="MHC_class-I_related"/>
</dbReference>
<dbReference type="GO" id="GO:0005615">
    <property type="term" value="C:extracellular space"/>
    <property type="evidence" value="ECO:0007669"/>
    <property type="project" value="TreeGrafter"/>
</dbReference>
<reference evidence="5" key="1">
    <citation type="journal article" date="2014" name="Nat. Commun.">
        <title>The rainbow trout genome provides novel insights into evolution after whole-genome duplication in vertebrates.</title>
        <authorList>
            <person name="Berthelot C."/>
            <person name="Brunet F."/>
            <person name="Chalopin D."/>
            <person name="Juanchich A."/>
            <person name="Bernard M."/>
            <person name="Noel B."/>
            <person name="Bento P."/>
            <person name="Da Silva C."/>
            <person name="Labadie K."/>
            <person name="Alberti A."/>
            <person name="Aury J.M."/>
            <person name="Louis A."/>
            <person name="Dehais P."/>
            <person name="Bardou P."/>
            <person name="Montfort J."/>
            <person name="Klopp C."/>
            <person name="Cabau C."/>
            <person name="Gaspin C."/>
            <person name="Thorgaard G.H."/>
            <person name="Boussaha M."/>
            <person name="Quillet E."/>
            <person name="Guyomard R."/>
            <person name="Galiana D."/>
            <person name="Bobe J."/>
            <person name="Volff J.N."/>
            <person name="Genet C."/>
            <person name="Wincker P."/>
            <person name="Jaillon O."/>
            <person name="Roest Crollius H."/>
            <person name="Guiguen Y."/>
        </authorList>
    </citation>
    <scope>NUCLEOTIDE SEQUENCE [LARGE SCALE GENOMIC DNA]</scope>
</reference>
<dbReference type="Gene3D" id="2.60.40.10">
    <property type="entry name" value="Immunoglobulins"/>
    <property type="match status" value="1"/>
</dbReference>
<dbReference type="PaxDb" id="8022-A0A060YF39"/>
<accession>A0A060YF39</accession>
<dbReference type="InterPro" id="IPR037055">
    <property type="entry name" value="MHC_I-like_Ag-recog_sf"/>
</dbReference>
<dbReference type="Gene3D" id="3.30.500.10">
    <property type="entry name" value="MHC class I-like antigen recognition-like"/>
    <property type="match status" value="1"/>
</dbReference>
<keyword evidence="1" id="KW-0325">Glycoprotein</keyword>
<dbReference type="Pfam" id="PF07654">
    <property type="entry name" value="C1-set"/>
    <property type="match status" value="1"/>
</dbReference>
<keyword evidence="2" id="KW-0393">Immunoglobulin domain</keyword>
<dbReference type="SUPFAM" id="SSF48726">
    <property type="entry name" value="Immunoglobulin"/>
    <property type="match status" value="1"/>
</dbReference>
<dbReference type="Proteomes" id="UP000193380">
    <property type="component" value="Unassembled WGS sequence"/>
</dbReference>
<evidence type="ECO:0000256" key="2">
    <source>
        <dbReference type="ARBA" id="ARBA00023319"/>
    </source>
</evidence>
<dbReference type="AlphaFoldDB" id="A0A060YF39"/>
<dbReference type="InterPro" id="IPR036179">
    <property type="entry name" value="Ig-like_dom_sf"/>
</dbReference>
<name>A0A060YF39_ONCMY</name>
<gene>
    <name evidence="5" type="ORF">GSONMT00002149001</name>
</gene>